<evidence type="ECO:0000313" key="3">
    <source>
        <dbReference type="Proteomes" id="UP001152795"/>
    </source>
</evidence>
<dbReference type="AlphaFoldDB" id="A0A7D9H873"/>
<dbReference type="PANTHER" id="PTHR46579:SF1">
    <property type="entry name" value="F5_8 TYPE C DOMAIN-CONTAINING PROTEIN"/>
    <property type="match status" value="1"/>
</dbReference>
<dbReference type="OrthoDB" id="5945181at2759"/>
<keyword evidence="3" id="KW-1185">Reference proteome</keyword>
<evidence type="ECO:0000313" key="2">
    <source>
        <dbReference type="EMBL" id="CAB3978004.1"/>
    </source>
</evidence>
<proteinExistence type="predicted"/>
<evidence type="ECO:0000256" key="1">
    <source>
        <dbReference type="SAM" id="MobiDB-lite"/>
    </source>
</evidence>
<protein>
    <submittedName>
        <fullName evidence="2">Uncharacterized protein</fullName>
    </submittedName>
</protein>
<name>A0A7D9H873_PARCT</name>
<dbReference type="EMBL" id="CACRXK020000084">
    <property type="protein sequence ID" value="CAB3978004.1"/>
    <property type="molecule type" value="Genomic_DNA"/>
</dbReference>
<reference evidence="2" key="1">
    <citation type="submission" date="2020-04" db="EMBL/GenBank/DDBJ databases">
        <authorList>
            <person name="Alioto T."/>
            <person name="Alioto T."/>
            <person name="Gomez Garrido J."/>
        </authorList>
    </citation>
    <scope>NUCLEOTIDE SEQUENCE</scope>
    <source>
        <strain evidence="2">A484AB</strain>
    </source>
</reference>
<accession>A0A7D9H873</accession>
<sequence length="969" mass="111873">MPATSSCRCNSRNYLHAHCYCHIYNCGGKAVSRSTYQHHRKAADSANRESQTGAGNNEGERGANDNNHPGQLRGFDGDTSSVENPDSSDENPEENPPNSSQETFQEFREQGMQTDEEEWDQKIVDAILNALPLKHQQGDSIKSFEGWLKWAKDYVLTEQKMKDIWPTTWSETEDILRRVGYESPKHYYICMSEEHAREWDIMESPSDKCKHCGEPGDIDYYYMGLSSKIKRWYGNPDMCNAMLDHWREKEHWFNNFERGQTKGWPIKKELWDGTRVFTANHLSTLQKFKDPRNIVYIAHWDGFSPFGTSGGHSTGVIDVKIGNLCKNKRNHSDQVFVVGFVPCFKLPDETPEYLDPFLSPLMNEIVDGFIDGIEVEYCADFPDFDIQSGPAVIRHLILLWTGDHPGQCEVAKVKRTGKKACRRCHICGIPLEPGSPHYYYGNCRYHARHKWASKNMEESLPHMKAADEEVGAAWSRISRDSGFTGVSMLTILYDLYGFDVLLDTPVDLMHNLPMNPVKKNLRRFFDTGNVNKNLIEARLENFPWTAEMRASRYPSGITSRLGYWKAEDYQKFCFPASEVILNDQMDAKEFQCWTLLVQMIQMVFNCCRLNGWREEDIELFNNEAWRHNIVVEETFDNYWVFDLERAIKRYVNQSTHHCNIEKTYSDNETRREVLQNLDILRKSRNAPSLTQEEVDMAISVKQVSSLKKGYDLIAHASKNNLPNFQDGILIGGQNKRFHEISETQRHEIYEDVHSREEELEHFTISSTTTCKSILKPGTEPSGLHVLYRKGENAIYSSNGEETTGRINNIHSVIIEDDGDNKGVHLFVEVQEYENVTDDDGETKYHSGTQSVYLQLTSTIKMVNTIYVLRKVILYPEQANPHQYVLIDFQMPSLPQHKQFVVVPFYPEKNDMILFLGQHDYQWIAIVVSVQEDEKTVGVHFFKEHFFKGGPRGKNISRRVLRCIAYIGIV</sequence>
<dbReference type="PANTHER" id="PTHR46579">
    <property type="entry name" value="F5/8 TYPE C DOMAIN-CONTAINING PROTEIN-RELATED"/>
    <property type="match status" value="1"/>
</dbReference>
<organism evidence="2 3">
    <name type="scientific">Paramuricea clavata</name>
    <name type="common">Red gorgonian</name>
    <name type="synonym">Violescent sea-whip</name>
    <dbReference type="NCBI Taxonomy" id="317549"/>
    <lineage>
        <taxon>Eukaryota</taxon>
        <taxon>Metazoa</taxon>
        <taxon>Cnidaria</taxon>
        <taxon>Anthozoa</taxon>
        <taxon>Octocorallia</taxon>
        <taxon>Malacalcyonacea</taxon>
        <taxon>Plexauridae</taxon>
        <taxon>Paramuricea</taxon>
    </lineage>
</organism>
<dbReference type="Proteomes" id="UP001152795">
    <property type="component" value="Unassembled WGS sequence"/>
</dbReference>
<comment type="caution">
    <text evidence="2">The sequence shown here is derived from an EMBL/GenBank/DDBJ whole genome shotgun (WGS) entry which is preliminary data.</text>
</comment>
<feature type="region of interest" description="Disordered" evidence="1">
    <location>
        <begin position="37"/>
        <end position="116"/>
    </location>
</feature>
<gene>
    <name evidence="2" type="ORF">PACLA_8A018908</name>
</gene>